<dbReference type="EMBL" id="KU935715">
    <property type="protein sequence ID" value="AND75339.1"/>
    <property type="molecule type" value="Genomic_DNA"/>
</dbReference>
<reference evidence="2" key="1">
    <citation type="submission" date="2016-03" db="EMBL/GenBank/DDBJ databases">
        <title>Characterization of Acinetobacter baumannii phage vB_AbaM_ME3.</title>
        <authorList>
            <person name="Buttimer C.T.H."/>
            <person name="Elbreki M."/>
            <person name="Coffey A."/>
        </authorList>
    </citation>
    <scope>NUCLEOTIDE SEQUENCE [LARGE SCALE GENOMIC DNA]</scope>
</reference>
<protein>
    <submittedName>
        <fullName evidence="1">Uncharacterized protein</fullName>
    </submittedName>
</protein>
<name>A0A172Q0L6_9CAUD</name>
<proteinExistence type="predicted"/>
<dbReference type="Proteomes" id="UP000225947">
    <property type="component" value="Segment"/>
</dbReference>
<accession>A0A172Q0L6</accession>
<sequence length="102" mass="11862">MESCMSLVPLYSKEQVTSWLDAVELLNPERYENKDKVLKELIEFSVKTASEAQHNLSCDQPYSSPCGCMGGPKGCSLCYCQLRHLTYTYRFHLYLHYFYSEN</sequence>
<evidence type="ECO:0000313" key="2">
    <source>
        <dbReference type="Proteomes" id="UP000225947"/>
    </source>
</evidence>
<gene>
    <name evidence="1" type="ORF">ME3_178</name>
</gene>
<organism evidence="1 2">
    <name type="scientific">Acinetobacter phage vB_AbaM_ME3</name>
    <dbReference type="NCBI Taxonomy" id="1837876"/>
    <lineage>
        <taxon>Viruses</taxon>
        <taxon>Duplodnaviria</taxon>
        <taxon>Heunggongvirae</taxon>
        <taxon>Uroviricota</taxon>
        <taxon>Caudoviricetes</taxon>
        <taxon>Metrivirus</taxon>
        <taxon>Metrivirus ME3</taxon>
    </lineage>
</organism>
<evidence type="ECO:0000313" key="1">
    <source>
        <dbReference type="EMBL" id="AND75339.1"/>
    </source>
</evidence>
<keyword evidence="2" id="KW-1185">Reference proteome</keyword>